<dbReference type="InterPro" id="IPR036028">
    <property type="entry name" value="SH3-like_dom_sf"/>
</dbReference>
<feature type="domain" description="SH3" evidence="4">
    <location>
        <begin position="431"/>
        <end position="493"/>
    </location>
</feature>
<dbReference type="GO" id="GO:0051017">
    <property type="term" value="P:actin filament bundle assembly"/>
    <property type="evidence" value="ECO:0007669"/>
    <property type="project" value="TreeGrafter"/>
</dbReference>
<dbReference type="AlphaFoldDB" id="A0A6V7UA83"/>
<dbReference type="InterPro" id="IPR001452">
    <property type="entry name" value="SH3_domain"/>
</dbReference>
<dbReference type="GO" id="GO:0005829">
    <property type="term" value="C:cytosol"/>
    <property type="evidence" value="ECO:0007669"/>
    <property type="project" value="TreeGrafter"/>
</dbReference>
<comment type="caution">
    <text evidence="5">The sequence shown here is derived from an EMBL/GenBank/DDBJ whole genome shotgun (WGS) entry which is preliminary data.</text>
</comment>
<keyword evidence="1 2" id="KW-0728">SH3 domain</keyword>
<evidence type="ECO:0000259" key="4">
    <source>
        <dbReference type="PROSITE" id="PS50002"/>
    </source>
</evidence>
<dbReference type="Pfam" id="PF00018">
    <property type="entry name" value="SH3_1"/>
    <property type="match status" value="1"/>
</dbReference>
<feature type="region of interest" description="Disordered" evidence="3">
    <location>
        <begin position="366"/>
        <end position="393"/>
    </location>
</feature>
<dbReference type="Gene3D" id="2.30.30.40">
    <property type="entry name" value="SH3 Domains"/>
    <property type="match status" value="1"/>
</dbReference>
<organism evidence="5 6">
    <name type="scientific">Meloidogyne enterolobii</name>
    <name type="common">Root-knot nematode worm</name>
    <name type="synonym">Meloidogyne mayaguensis</name>
    <dbReference type="NCBI Taxonomy" id="390850"/>
    <lineage>
        <taxon>Eukaryota</taxon>
        <taxon>Metazoa</taxon>
        <taxon>Ecdysozoa</taxon>
        <taxon>Nematoda</taxon>
        <taxon>Chromadorea</taxon>
        <taxon>Rhabditida</taxon>
        <taxon>Tylenchina</taxon>
        <taxon>Tylenchomorpha</taxon>
        <taxon>Tylenchoidea</taxon>
        <taxon>Meloidogynidae</taxon>
        <taxon>Meloidogyninae</taxon>
        <taxon>Meloidogyne</taxon>
    </lineage>
</organism>
<reference evidence="5 6" key="1">
    <citation type="submission" date="2020-08" db="EMBL/GenBank/DDBJ databases">
        <authorList>
            <person name="Koutsovoulos G."/>
            <person name="Danchin GJ E."/>
        </authorList>
    </citation>
    <scope>NUCLEOTIDE SEQUENCE [LARGE SCALE GENOMIC DNA]</scope>
</reference>
<dbReference type="PROSITE" id="PS50002">
    <property type="entry name" value="SH3"/>
    <property type="match status" value="1"/>
</dbReference>
<evidence type="ECO:0000313" key="5">
    <source>
        <dbReference type="EMBL" id="CAD2151336.1"/>
    </source>
</evidence>
<sequence length="493" mass="56964">MARIELFAHKSKRVNTILNQLSSDFQPAVKNVAQAGQNLLRALQNFNRNHYLYTASLYALAFSSSTAEQNARECTKQLEKITEAMKTIYANQTEWMDHFTEMTNTITGNCEDEKQRLKSLRDEFIKREKKLNKAVNSGKKMPSELENFYESEMTIARHHQSQRYRFFVEKHFKLMKLYYAWMRSSASLLEKEFNFEMNGFSKSVSQTSKGSDKNLGENINFQHHLEPKEKISSVKERNGLRHQRVNSHTLFQEDKRLSILNENEADAHSDPSTIPQITGQQGLFRPIPVLPMNQQKFRHSLVETYSNHINNDLIYWERQNVSDENQPKRLQVQGKTREGSQLQKFYWDGPSRSEELNELERETYGKLNERQFSRKPHNSQVTALSDKRNDPGKSMVVGNGGNIAHNHSRTQSSESMTSSTIATTPIFSPTDYNRLLECTTPYEAQGDNRDTQLSLGLGERILLMKSGTRGWVLGRSEDGSRQGWFPAKYLKLV</sequence>
<dbReference type="GO" id="GO:0051764">
    <property type="term" value="P:actin crosslink formation"/>
    <property type="evidence" value="ECO:0007669"/>
    <property type="project" value="TreeGrafter"/>
</dbReference>
<proteinExistence type="predicted"/>
<evidence type="ECO:0000256" key="3">
    <source>
        <dbReference type="SAM" id="MobiDB-lite"/>
    </source>
</evidence>
<dbReference type="GO" id="GO:0005654">
    <property type="term" value="C:nucleoplasm"/>
    <property type="evidence" value="ECO:0007669"/>
    <property type="project" value="TreeGrafter"/>
</dbReference>
<dbReference type="SUPFAM" id="SSF103657">
    <property type="entry name" value="BAR/IMD domain-like"/>
    <property type="match status" value="1"/>
</dbReference>
<dbReference type="SUPFAM" id="SSF50044">
    <property type="entry name" value="SH3-domain"/>
    <property type="match status" value="1"/>
</dbReference>
<dbReference type="GO" id="GO:0030838">
    <property type="term" value="P:positive regulation of actin filament polymerization"/>
    <property type="evidence" value="ECO:0007669"/>
    <property type="project" value="TreeGrafter"/>
</dbReference>
<gene>
    <name evidence="5" type="ORF">MENT_LOCUS10349</name>
</gene>
<dbReference type="EMBL" id="CAJEWN010000048">
    <property type="protein sequence ID" value="CAD2151336.1"/>
    <property type="molecule type" value="Genomic_DNA"/>
</dbReference>
<dbReference type="OrthoDB" id="10255964at2759"/>
<accession>A0A6V7UA83</accession>
<dbReference type="Proteomes" id="UP000580250">
    <property type="component" value="Unassembled WGS sequence"/>
</dbReference>
<name>A0A6V7UA83_MELEN</name>
<evidence type="ECO:0000256" key="1">
    <source>
        <dbReference type="ARBA" id="ARBA00022443"/>
    </source>
</evidence>
<evidence type="ECO:0000256" key="2">
    <source>
        <dbReference type="PROSITE-ProRule" id="PRU00192"/>
    </source>
</evidence>
<dbReference type="InterPro" id="IPR027267">
    <property type="entry name" value="AH/BAR_dom_sf"/>
</dbReference>
<dbReference type="InterPro" id="IPR027681">
    <property type="entry name" value="IRSp53/IRTKS/Pinkbar"/>
</dbReference>
<evidence type="ECO:0000313" key="6">
    <source>
        <dbReference type="Proteomes" id="UP000580250"/>
    </source>
</evidence>
<dbReference type="PANTHER" id="PTHR14206">
    <property type="entry name" value="BRAIN-SPECIFIC ANGIOGENESIS INHIBITOR 1-ASSOCIATED PROTEIN 2"/>
    <property type="match status" value="1"/>
</dbReference>
<dbReference type="Gene3D" id="1.20.1270.60">
    <property type="entry name" value="Arfaptin homology (AH) domain/BAR domain"/>
    <property type="match status" value="1"/>
</dbReference>
<dbReference type="PANTHER" id="PTHR14206:SF7">
    <property type="entry name" value="INSULIN RECEPTOR SUBSTRATE 53 KDA, ISOFORM A"/>
    <property type="match status" value="1"/>
</dbReference>
<protein>
    <recommendedName>
        <fullName evidence="4">SH3 domain-containing protein</fullName>
    </recommendedName>
</protein>